<sequence>MKRSEKKHRARTQGEPEKVSSTAPRLPRALYTTGFDELASRWFKNPKAPSKLAPAVILGAAAETLHVSEALLLSPAVCCHVYGENVPLCLLIRIFGVEGVEQLLEESSLQFLLWRPMVLYWPLEQKQKITGIDPLAAGNHSDPAHSDPQASVEMGLRGWSGLPWAKLERLAKLAAERTHLPAANVPHDAIGAVRSAYDGGALQRFGFDKNKSREKLDDAGRKRLSGLAEDIAKGIVLYDMEFDLHESDWAWRQLLRFGEIVNDSGVFEAVEKGLILEHLPSIPRLLAQNIITPQDVVRLRNDPATLEFRQWLWGQPNPRDAEAVAKAWLASIHGKPLKDRVWFKHVRLSTFSALGGIVGTAIGSPEGLVAGTLVGAALNQTLGAVDTFGLEKMLSKPSPRRFADLLRRKVAKHAADGMSDAPRKQRRAKAAKQRKVKK</sequence>
<protein>
    <submittedName>
        <fullName evidence="2">Uncharacterized protein</fullName>
    </submittedName>
</protein>
<evidence type="ECO:0000313" key="2">
    <source>
        <dbReference type="EMBL" id="CAN96446.1"/>
    </source>
</evidence>
<feature type="compositionally biased region" description="Basic residues" evidence="1">
    <location>
        <begin position="424"/>
        <end position="438"/>
    </location>
</feature>
<name>A9GJI3_SORC5</name>
<gene>
    <name evidence="2" type="ordered locus">sce6279</name>
</gene>
<keyword evidence="3" id="KW-1185">Reference proteome</keyword>
<feature type="region of interest" description="Disordered" evidence="1">
    <location>
        <begin position="413"/>
        <end position="438"/>
    </location>
</feature>
<evidence type="ECO:0000256" key="1">
    <source>
        <dbReference type="SAM" id="MobiDB-lite"/>
    </source>
</evidence>
<reference evidence="2 3" key="1">
    <citation type="journal article" date="2007" name="Nat. Biotechnol.">
        <title>Complete genome sequence of the myxobacterium Sorangium cellulosum.</title>
        <authorList>
            <person name="Schneiker S."/>
            <person name="Perlova O."/>
            <person name="Kaiser O."/>
            <person name="Gerth K."/>
            <person name="Alici A."/>
            <person name="Altmeyer M.O."/>
            <person name="Bartels D."/>
            <person name="Bekel T."/>
            <person name="Beyer S."/>
            <person name="Bode E."/>
            <person name="Bode H.B."/>
            <person name="Bolten C.J."/>
            <person name="Choudhuri J.V."/>
            <person name="Doss S."/>
            <person name="Elnakady Y.A."/>
            <person name="Frank B."/>
            <person name="Gaigalat L."/>
            <person name="Goesmann A."/>
            <person name="Groeger C."/>
            <person name="Gross F."/>
            <person name="Jelsbak L."/>
            <person name="Jelsbak L."/>
            <person name="Kalinowski J."/>
            <person name="Kegler C."/>
            <person name="Knauber T."/>
            <person name="Konietzny S."/>
            <person name="Kopp M."/>
            <person name="Krause L."/>
            <person name="Krug D."/>
            <person name="Linke B."/>
            <person name="Mahmud T."/>
            <person name="Martinez-Arias R."/>
            <person name="McHardy A.C."/>
            <person name="Merai M."/>
            <person name="Meyer F."/>
            <person name="Mormann S."/>
            <person name="Munoz-Dorado J."/>
            <person name="Perez J."/>
            <person name="Pradella S."/>
            <person name="Rachid S."/>
            <person name="Raddatz G."/>
            <person name="Rosenau F."/>
            <person name="Rueckert C."/>
            <person name="Sasse F."/>
            <person name="Scharfe M."/>
            <person name="Schuster S.C."/>
            <person name="Suen G."/>
            <person name="Treuner-Lange A."/>
            <person name="Velicer G.J."/>
            <person name="Vorholter F.-J."/>
            <person name="Weissman K.J."/>
            <person name="Welch R.D."/>
            <person name="Wenzel S.C."/>
            <person name="Whitworth D.E."/>
            <person name="Wilhelm S."/>
            <person name="Wittmann C."/>
            <person name="Bloecker H."/>
            <person name="Puehler A."/>
            <person name="Mueller R."/>
        </authorList>
    </citation>
    <scope>NUCLEOTIDE SEQUENCE [LARGE SCALE GENOMIC DNA]</scope>
    <source>
        <strain evidence="3">So ce56</strain>
    </source>
</reference>
<dbReference type="Proteomes" id="UP000002139">
    <property type="component" value="Chromosome"/>
</dbReference>
<dbReference type="EMBL" id="AM746676">
    <property type="protein sequence ID" value="CAN96446.1"/>
    <property type="molecule type" value="Genomic_DNA"/>
</dbReference>
<organism evidence="2 3">
    <name type="scientific">Sorangium cellulosum (strain So ce56)</name>
    <name type="common">Polyangium cellulosum (strain So ce56)</name>
    <dbReference type="NCBI Taxonomy" id="448385"/>
    <lineage>
        <taxon>Bacteria</taxon>
        <taxon>Pseudomonadati</taxon>
        <taxon>Myxococcota</taxon>
        <taxon>Polyangia</taxon>
        <taxon>Polyangiales</taxon>
        <taxon>Polyangiaceae</taxon>
        <taxon>Sorangium</taxon>
    </lineage>
</organism>
<proteinExistence type="predicted"/>
<feature type="compositionally biased region" description="Basic residues" evidence="1">
    <location>
        <begin position="1"/>
        <end position="11"/>
    </location>
</feature>
<dbReference type="AlphaFoldDB" id="A9GJI3"/>
<evidence type="ECO:0000313" key="3">
    <source>
        <dbReference type="Proteomes" id="UP000002139"/>
    </source>
</evidence>
<dbReference type="HOGENOM" id="CLU_041397_0_0_7"/>
<feature type="region of interest" description="Disordered" evidence="1">
    <location>
        <begin position="1"/>
        <end position="23"/>
    </location>
</feature>
<dbReference type="RefSeq" id="WP_012238900.1">
    <property type="nucleotide sequence ID" value="NC_010162.1"/>
</dbReference>
<accession>A9GJI3</accession>
<dbReference type="KEGG" id="scl:sce6279"/>
<dbReference type="eggNOG" id="ENOG502ZBIA">
    <property type="taxonomic scope" value="Bacteria"/>
</dbReference>
<dbReference type="OrthoDB" id="5502884at2"/>